<comment type="subcellular location">
    <subcellularLocation>
        <location evidence="1 8">Cell membrane</location>
        <topology evidence="1 8">Multi-pass membrane protein</topology>
    </subcellularLocation>
</comment>
<evidence type="ECO:0000313" key="12">
    <source>
        <dbReference type="Proteomes" id="UP000199120"/>
    </source>
</evidence>
<reference evidence="12" key="1">
    <citation type="submission" date="2016-10" db="EMBL/GenBank/DDBJ databases">
        <authorList>
            <person name="Varghese N."/>
            <person name="Submissions S."/>
        </authorList>
    </citation>
    <scope>NUCLEOTIDE SEQUENCE [LARGE SCALE GENOMIC DNA]</scope>
    <source>
        <strain evidence="12">LMG 26416</strain>
    </source>
</reference>
<evidence type="ECO:0000256" key="8">
    <source>
        <dbReference type="RuleBase" id="RU363032"/>
    </source>
</evidence>
<keyword evidence="5 8" id="KW-0812">Transmembrane</keyword>
<gene>
    <name evidence="11" type="ORF">SAMN05192542_113100</name>
</gene>
<keyword evidence="4" id="KW-1003">Cell membrane</keyword>
<dbReference type="CDD" id="cd06261">
    <property type="entry name" value="TM_PBP2"/>
    <property type="match status" value="1"/>
</dbReference>
<dbReference type="GO" id="GO:0005886">
    <property type="term" value="C:plasma membrane"/>
    <property type="evidence" value="ECO:0007669"/>
    <property type="project" value="UniProtKB-SubCell"/>
</dbReference>
<evidence type="ECO:0000256" key="4">
    <source>
        <dbReference type="ARBA" id="ARBA00022475"/>
    </source>
</evidence>
<dbReference type="Gene3D" id="1.10.3720.10">
    <property type="entry name" value="MetI-like"/>
    <property type="match status" value="1"/>
</dbReference>
<feature type="transmembrane region" description="Helical" evidence="8">
    <location>
        <begin position="86"/>
        <end position="111"/>
    </location>
</feature>
<evidence type="ECO:0000256" key="7">
    <source>
        <dbReference type="ARBA" id="ARBA00023136"/>
    </source>
</evidence>
<dbReference type="AlphaFoldDB" id="A0A1H7SXI2"/>
<dbReference type="OrthoDB" id="9808619at2"/>
<protein>
    <submittedName>
        <fullName evidence="11">Putative spermidine/putrescine transport system permease protein</fullName>
    </submittedName>
</protein>
<feature type="transmembrane region" description="Helical" evidence="8">
    <location>
        <begin position="42"/>
        <end position="66"/>
    </location>
</feature>
<accession>A0A1H7SXI2</accession>
<feature type="transmembrane region" description="Helical" evidence="8">
    <location>
        <begin position="171"/>
        <end position="199"/>
    </location>
</feature>
<dbReference type="GO" id="GO:0055085">
    <property type="term" value="P:transmembrane transport"/>
    <property type="evidence" value="ECO:0007669"/>
    <property type="project" value="InterPro"/>
</dbReference>
<dbReference type="SUPFAM" id="SSF161098">
    <property type="entry name" value="MetI-like"/>
    <property type="match status" value="1"/>
</dbReference>
<feature type="compositionally biased region" description="Low complexity" evidence="9">
    <location>
        <begin position="1"/>
        <end position="23"/>
    </location>
</feature>
<evidence type="ECO:0000256" key="2">
    <source>
        <dbReference type="ARBA" id="ARBA00007069"/>
    </source>
</evidence>
<evidence type="ECO:0000313" key="11">
    <source>
        <dbReference type="EMBL" id="SEL77168.1"/>
    </source>
</evidence>
<feature type="region of interest" description="Disordered" evidence="9">
    <location>
        <begin position="1"/>
        <end position="31"/>
    </location>
</feature>
<feature type="domain" description="ABC transmembrane type-1" evidence="10">
    <location>
        <begin position="92"/>
        <end position="297"/>
    </location>
</feature>
<feature type="transmembrane region" description="Helical" evidence="8">
    <location>
        <begin position="276"/>
        <end position="297"/>
    </location>
</feature>
<dbReference type="PANTHER" id="PTHR42929">
    <property type="entry name" value="INNER MEMBRANE ABC TRANSPORTER PERMEASE PROTEIN YDCU-RELATED-RELATED"/>
    <property type="match status" value="1"/>
</dbReference>
<name>A0A1H7SXI2_9BURK</name>
<evidence type="ECO:0000256" key="6">
    <source>
        <dbReference type="ARBA" id="ARBA00022989"/>
    </source>
</evidence>
<proteinExistence type="inferred from homology"/>
<evidence type="ECO:0000256" key="3">
    <source>
        <dbReference type="ARBA" id="ARBA00022448"/>
    </source>
</evidence>
<dbReference type="Proteomes" id="UP000199120">
    <property type="component" value="Unassembled WGS sequence"/>
</dbReference>
<dbReference type="PROSITE" id="PS50928">
    <property type="entry name" value="ABC_TM1"/>
    <property type="match status" value="1"/>
</dbReference>
<keyword evidence="6 8" id="KW-1133">Transmembrane helix</keyword>
<keyword evidence="3 8" id="KW-0813">Transport</keyword>
<keyword evidence="12" id="KW-1185">Reference proteome</keyword>
<dbReference type="STRING" id="416943.SAMN05445871_5028"/>
<evidence type="ECO:0000256" key="9">
    <source>
        <dbReference type="SAM" id="MobiDB-lite"/>
    </source>
</evidence>
<dbReference type="InterPro" id="IPR035906">
    <property type="entry name" value="MetI-like_sf"/>
</dbReference>
<dbReference type="PANTHER" id="PTHR42929:SF5">
    <property type="entry name" value="ABC TRANSPORTER PERMEASE PROTEIN"/>
    <property type="match status" value="1"/>
</dbReference>
<evidence type="ECO:0000256" key="1">
    <source>
        <dbReference type="ARBA" id="ARBA00004651"/>
    </source>
</evidence>
<dbReference type="RefSeq" id="WP_090550210.1">
    <property type="nucleotide sequence ID" value="NZ_FNSR01000002.1"/>
</dbReference>
<comment type="similarity">
    <text evidence="2">Belongs to the binding-protein-dependent transport system permease family. CysTW subfamily.</text>
</comment>
<feature type="transmembrane region" description="Helical" evidence="8">
    <location>
        <begin position="123"/>
        <end position="151"/>
    </location>
</feature>
<sequence length="308" mass="33424">MTAPNAHTAHTAHTAAAVPTAAPSSPRRANTRRSRAMQAIPTWLLLLPALVYLLATFGVPLANTFWTSISDPTLSLDNYRAVFTDPIYLTVYLRTVAVALAVTALCLLLGYPLAYYMARKGGLAATVLLAITGLCFWISFLVRTYAWTVILGNHGPYTEIARAFGLNPPPVLLFTTAASLIALTHILLPYMVLTLYVVLAKIDTRLIRAAHSLGASRHQTFWRVIAPLSLPGVVSGSLLVFIFCIGFYVTPTLLGSPRDMMISSLIANEIESLLDFGTASALSMVLLAAIMLMLFVYDRVVGLQRIAE</sequence>
<feature type="transmembrane region" description="Helical" evidence="8">
    <location>
        <begin position="220"/>
        <end position="249"/>
    </location>
</feature>
<evidence type="ECO:0000259" key="10">
    <source>
        <dbReference type="PROSITE" id="PS50928"/>
    </source>
</evidence>
<keyword evidence="7 8" id="KW-0472">Membrane</keyword>
<organism evidence="11 12">
    <name type="scientific">Paraburkholderia caballeronis</name>
    <dbReference type="NCBI Taxonomy" id="416943"/>
    <lineage>
        <taxon>Bacteria</taxon>
        <taxon>Pseudomonadati</taxon>
        <taxon>Pseudomonadota</taxon>
        <taxon>Betaproteobacteria</taxon>
        <taxon>Burkholderiales</taxon>
        <taxon>Burkholderiaceae</taxon>
        <taxon>Paraburkholderia</taxon>
    </lineage>
</organism>
<evidence type="ECO:0000256" key="5">
    <source>
        <dbReference type="ARBA" id="ARBA00022692"/>
    </source>
</evidence>
<dbReference type="Pfam" id="PF00528">
    <property type="entry name" value="BPD_transp_1"/>
    <property type="match status" value="1"/>
</dbReference>
<dbReference type="InterPro" id="IPR000515">
    <property type="entry name" value="MetI-like"/>
</dbReference>
<dbReference type="EMBL" id="FOAJ01000013">
    <property type="protein sequence ID" value="SEL77168.1"/>
    <property type="molecule type" value="Genomic_DNA"/>
</dbReference>